<dbReference type="PANTHER" id="PTHR33645">
    <property type="entry name" value="AMINOPEPTIDASE (DUF3754)"/>
    <property type="match status" value="1"/>
</dbReference>
<evidence type="ECO:0000313" key="2">
    <source>
        <dbReference type="EMBL" id="SZX61063.1"/>
    </source>
</evidence>
<feature type="compositionally biased region" description="Polar residues" evidence="1">
    <location>
        <begin position="225"/>
        <end position="241"/>
    </location>
</feature>
<feature type="region of interest" description="Disordered" evidence="1">
    <location>
        <begin position="433"/>
        <end position="520"/>
    </location>
</feature>
<feature type="compositionally biased region" description="Polar residues" evidence="1">
    <location>
        <begin position="556"/>
        <end position="567"/>
    </location>
</feature>
<feature type="compositionally biased region" description="Polar residues" evidence="1">
    <location>
        <begin position="259"/>
        <end position="268"/>
    </location>
</feature>
<dbReference type="AlphaFoldDB" id="A0A383V7X2"/>
<dbReference type="Proteomes" id="UP000256970">
    <property type="component" value="Unassembled WGS sequence"/>
</dbReference>
<feature type="compositionally biased region" description="Low complexity" evidence="1">
    <location>
        <begin position="479"/>
        <end position="493"/>
    </location>
</feature>
<feature type="region of interest" description="Disordered" evidence="1">
    <location>
        <begin position="535"/>
        <end position="594"/>
    </location>
</feature>
<dbReference type="EMBL" id="FNXT01000121">
    <property type="protein sequence ID" value="SZX61063.1"/>
    <property type="molecule type" value="Genomic_DNA"/>
</dbReference>
<evidence type="ECO:0000313" key="3">
    <source>
        <dbReference type="Proteomes" id="UP000256970"/>
    </source>
</evidence>
<protein>
    <submittedName>
        <fullName evidence="2">Uncharacterized protein</fullName>
    </submittedName>
</protein>
<feature type="compositionally biased region" description="Low complexity" evidence="1">
    <location>
        <begin position="538"/>
        <end position="551"/>
    </location>
</feature>
<name>A0A383V7X2_TETOB</name>
<dbReference type="InterPro" id="IPR022227">
    <property type="entry name" value="DUF3754"/>
</dbReference>
<feature type="region of interest" description="Disordered" evidence="1">
    <location>
        <begin position="182"/>
        <end position="274"/>
    </location>
</feature>
<reference evidence="2 3" key="1">
    <citation type="submission" date="2016-10" db="EMBL/GenBank/DDBJ databases">
        <authorList>
            <person name="Cai Z."/>
        </authorList>
    </citation>
    <scope>NUCLEOTIDE SEQUENCE [LARGE SCALE GENOMIC DNA]</scope>
</reference>
<feature type="compositionally biased region" description="Low complexity" evidence="1">
    <location>
        <begin position="189"/>
        <end position="204"/>
    </location>
</feature>
<proteinExistence type="predicted"/>
<feature type="compositionally biased region" description="Low complexity" evidence="1">
    <location>
        <begin position="213"/>
        <end position="224"/>
    </location>
</feature>
<dbReference type="Pfam" id="PF12576">
    <property type="entry name" value="DUF3754"/>
    <property type="match status" value="1"/>
</dbReference>
<accession>A0A383V7X2</accession>
<dbReference type="PANTHER" id="PTHR33645:SF2">
    <property type="entry name" value="FAMILY PROTEIN, PUTATIVE (DUF3754)-RELATED"/>
    <property type="match status" value="1"/>
</dbReference>
<feature type="compositionally biased region" description="Low complexity" evidence="1">
    <location>
        <begin position="246"/>
        <end position="258"/>
    </location>
</feature>
<keyword evidence="3" id="KW-1185">Reference proteome</keyword>
<gene>
    <name evidence="2" type="ORF">BQ4739_LOCUS1596</name>
</gene>
<feature type="compositionally biased region" description="Low complexity" evidence="1">
    <location>
        <begin position="575"/>
        <end position="585"/>
    </location>
</feature>
<organism evidence="2 3">
    <name type="scientific">Tetradesmus obliquus</name>
    <name type="common">Green alga</name>
    <name type="synonym">Acutodesmus obliquus</name>
    <dbReference type="NCBI Taxonomy" id="3088"/>
    <lineage>
        <taxon>Eukaryota</taxon>
        <taxon>Viridiplantae</taxon>
        <taxon>Chlorophyta</taxon>
        <taxon>core chlorophytes</taxon>
        <taxon>Chlorophyceae</taxon>
        <taxon>CS clade</taxon>
        <taxon>Sphaeropleales</taxon>
        <taxon>Scenedesmaceae</taxon>
        <taxon>Tetradesmus</taxon>
    </lineage>
</organism>
<sequence>MLLTSSNPTSQVVPWCPASDAFSVLRYQRRVRGRTAAQGLRSDAGTAEEAVEKRAGAVAPSFSPTRVRVQHDSFIRASRAAMWSLMQDVTPAHKWHQVAVVLATLESIYGVEYQGIAEQLLTAFQQANRVPASAGTAATAAAGPAMFASDLDVDQRFDFSGQLGSDQFDHLGPSLLISLPDAARRRSNSRSSSPSAAGSRSGSSSDDEDDSHSSSSSGSSRSNGKPQTSQQHVSSQLSSAKDAQRQQQPPSSNNSSSSAVATKQSVSDTAATATTPGAAEQDAAAAADAAFMQLLLLLAQRAAFVPLSERDVALGISLNTDFLWQLFVKVSTEQLDATLVPPQLLGGTAAAAAAGAAAAAAAGGGATGRAAGGVGGAAQLLKETESLLVLRRGYSSEQQRGRWLLQKLDYLQLLLVKRAIGGLTRLGGHLLQQARSMNQRKPKLQQQSKERRRVQRQLPVNSKKGKLAAKQAPAERAGSSSSRQLRRQSSSRQPLTDAFGRPYSDEADVQQGAVEISSSSSSSVRSASEFILARADSDASSSSSNGSSGNDADGDTANSNSSSTPAGSQAAVDLQQQQQQHQQQQGEKKRGLWGQVSSRAEQSWASLLHSLSEWGFIPRMDVTPLEVFDEVYPLLEPRRFQPLFIEKATLPDIMDPVIEPRLRWLERKTLRLNPSSSSSSSSRSRSFDSLSAAVGSTDDSSSSTSSWEAAAASIDNTSSSSSGSLLQTLLEPVEIVEPTFRQMLVVYRKKPKQERWREAWFKLTGQKVAPVARRLTIQLQVYRDIPLPSWQVVFPDKLLQFRPLDLLRLDLFGLAGVGAVLAQAKYTSLVLELVTLVSLSVWGSRLVLGFLRMGDRYKSIVAQLLAERTVAGGEGGLEYLATAAGLQQFKQAALAYVLLAAADAPLDAGQVAAAAEAVLQQRLQLQVCFNAEEALAELRRFGLLVEQQQQQQRQQGAAGIAGGMQQGGMGQGLAQAAAAAAAAAAEGATRRTAAAAVVGAPALAPAAVAAAADVQVLQQQQQQQQVLYSVLDSREAQQVLQQYWAGLLRQRVRSILRDV</sequence>
<evidence type="ECO:0000256" key="1">
    <source>
        <dbReference type="SAM" id="MobiDB-lite"/>
    </source>
</evidence>